<sequence>MRQIYAQAGRMIVWLGDDREDGPKGLRWINHLAGQQYTVIGSAQCTAEELLDQGTIAIVPIPGAITQQTTWRRSGQIEGTAVNSRLQTGTLNQSQDNRQLTFLSNARPHRRYLYFRFIISFLNAKQQSLITSASIQTKRFWPSGGEYLNGSTLKKDTLAMCIWFRECR</sequence>
<proteinExistence type="predicted"/>
<protein>
    <submittedName>
        <fullName evidence="1">Uncharacterized protein</fullName>
    </submittedName>
</protein>
<evidence type="ECO:0000313" key="1">
    <source>
        <dbReference type="EMBL" id="CAG8409850.1"/>
    </source>
</evidence>
<comment type="caution">
    <text evidence="1">The sequence shown here is derived from an EMBL/GenBank/DDBJ whole genome shotgun (WGS) entry which is preliminary data.</text>
</comment>
<name>A0A9W4JNF0_9EURO</name>
<accession>A0A9W4JNF0</accession>
<reference evidence="1" key="1">
    <citation type="submission" date="2021-07" db="EMBL/GenBank/DDBJ databases">
        <authorList>
            <person name="Branca A.L. A."/>
        </authorList>
    </citation>
    <scope>NUCLEOTIDE SEQUENCE</scope>
</reference>
<dbReference type="AlphaFoldDB" id="A0A9W4JNF0"/>
<dbReference type="OrthoDB" id="4347955at2759"/>
<dbReference type="EMBL" id="CAJVPA010000217">
    <property type="protein sequence ID" value="CAG8409850.1"/>
    <property type="molecule type" value="Genomic_DNA"/>
</dbReference>
<evidence type="ECO:0000313" key="2">
    <source>
        <dbReference type="Proteomes" id="UP001152646"/>
    </source>
</evidence>
<gene>
    <name evidence="1" type="ORF">PSALAMII_LOCUS9055</name>
</gene>
<dbReference type="Proteomes" id="UP001152646">
    <property type="component" value="Unassembled WGS sequence"/>
</dbReference>
<organism evidence="1 2">
    <name type="scientific">Penicillium salamii</name>
    <dbReference type="NCBI Taxonomy" id="1612424"/>
    <lineage>
        <taxon>Eukaryota</taxon>
        <taxon>Fungi</taxon>
        <taxon>Dikarya</taxon>
        <taxon>Ascomycota</taxon>
        <taxon>Pezizomycotina</taxon>
        <taxon>Eurotiomycetes</taxon>
        <taxon>Eurotiomycetidae</taxon>
        <taxon>Eurotiales</taxon>
        <taxon>Aspergillaceae</taxon>
        <taxon>Penicillium</taxon>
    </lineage>
</organism>